<protein>
    <recommendedName>
        <fullName evidence="2">CUE domain-containing protein</fullName>
    </recommendedName>
</protein>
<feature type="compositionally biased region" description="Acidic residues" evidence="1">
    <location>
        <begin position="576"/>
        <end position="587"/>
    </location>
</feature>
<evidence type="ECO:0000313" key="3">
    <source>
        <dbReference type="Ensembl" id="ENSAOCP00000038367.1"/>
    </source>
</evidence>
<dbReference type="GO" id="GO:0006355">
    <property type="term" value="P:regulation of DNA-templated transcription"/>
    <property type="evidence" value="ECO:0007669"/>
    <property type="project" value="TreeGrafter"/>
</dbReference>
<feature type="compositionally biased region" description="Basic and acidic residues" evidence="1">
    <location>
        <begin position="593"/>
        <end position="602"/>
    </location>
</feature>
<dbReference type="PANTHER" id="PTHR21494">
    <property type="entry name" value="ACTIVATING SIGNAL COINTEGRATOR 1 COMPLEX SUBUNIT 2 ASC-1 COMPLEX SUBUNIT P100"/>
    <property type="match status" value="1"/>
</dbReference>
<dbReference type="Pfam" id="PF02845">
    <property type="entry name" value="CUE"/>
    <property type="match status" value="1"/>
</dbReference>
<dbReference type="InterPro" id="IPR052586">
    <property type="entry name" value="ASCC2"/>
</dbReference>
<dbReference type="SUPFAM" id="SSF46934">
    <property type="entry name" value="UBA-like"/>
    <property type="match status" value="1"/>
</dbReference>
<reference evidence="3 4" key="1">
    <citation type="submission" date="2022-01" db="EMBL/GenBank/DDBJ databases">
        <title>A chromosome-scale genome assembly of the false clownfish, Amphiprion ocellaris.</title>
        <authorList>
            <person name="Ryu T."/>
        </authorList>
    </citation>
    <scope>NUCLEOTIDE SEQUENCE [LARGE SCALE GENOMIC DNA]</scope>
</reference>
<gene>
    <name evidence="3" type="primary">ASCC2</name>
</gene>
<dbReference type="CDD" id="cd14364">
    <property type="entry name" value="CUE_ASCC2"/>
    <property type="match status" value="1"/>
</dbReference>
<evidence type="ECO:0000313" key="4">
    <source>
        <dbReference type="Proteomes" id="UP001501940"/>
    </source>
</evidence>
<dbReference type="InterPro" id="IPR041800">
    <property type="entry name" value="ASCC2_CUE"/>
</dbReference>
<dbReference type="GeneTree" id="ENSGT00390000018806"/>
<feature type="region of interest" description="Disordered" evidence="1">
    <location>
        <begin position="573"/>
        <end position="666"/>
    </location>
</feature>
<organism evidence="3 4">
    <name type="scientific">Amphiprion ocellaris</name>
    <name type="common">Clown anemonefish</name>
    <dbReference type="NCBI Taxonomy" id="80972"/>
    <lineage>
        <taxon>Eukaryota</taxon>
        <taxon>Metazoa</taxon>
        <taxon>Chordata</taxon>
        <taxon>Craniata</taxon>
        <taxon>Vertebrata</taxon>
        <taxon>Euteleostomi</taxon>
        <taxon>Actinopterygii</taxon>
        <taxon>Neopterygii</taxon>
        <taxon>Teleostei</taxon>
        <taxon>Neoteleostei</taxon>
        <taxon>Acanthomorphata</taxon>
        <taxon>Ovalentaria</taxon>
        <taxon>Pomacentridae</taxon>
        <taxon>Amphiprion</taxon>
    </lineage>
</organism>
<evidence type="ECO:0000259" key="2">
    <source>
        <dbReference type="PROSITE" id="PS51140"/>
    </source>
</evidence>
<dbReference type="GO" id="GO:0043130">
    <property type="term" value="F:ubiquitin binding"/>
    <property type="evidence" value="ECO:0007669"/>
    <property type="project" value="InterPro"/>
</dbReference>
<dbReference type="AlphaFoldDB" id="A0AAQ5XBX1"/>
<dbReference type="InterPro" id="IPR003892">
    <property type="entry name" value="CUE"/>
</dbReference>
<dbReference type="Ensembl" id="ENSAOCT00000048389.1">
    <property type="protein sequence ID" value="ENSAOCP00000038367.1"/>
    <property type="gene ID" value="ENSAOCG00000015370.2"/>
</dbReference>
<accession>A0AAQ5XBX1</accession>
<dbReference type="Gene3D" id="1.10.8.10">
    <property type="entry name" value="DNA helicase RuvA subunit, C-terminal domain"/>
    <property type="match status" value="1"/>
</dbReference>
<dbReference type="SMART" id="SM00546">
    <property type="entry name" value="CUE"/>
    <property type="match status" value="1"/>
</dbReference>
<feature type="domain" description="CUE" evidence="2">
    <location>
        <begin position="390"/>
        <end position="433"/>
    </location>
</feature>
<sequence>IRIKPRAEDRCFVPYKPPPEEASPAEVEEFLERAKFITEDLEWLLALPHDKFWCQVVFDESLQRCLDSYLHHAPRGLDLAALPSSPAVADTQRSVHKAVFLTFLRMATHKESKERFITPAVFGEIIYENFLFDIPKILDLCVLFGKGNSQLLHKMIENVFTQQPSYYSDLDETVPTVLQVFDTILDKCGLQCEGAAAMEPMKLNAHKQPTAMTMSQQDLADLIAYLCDSTTTIHAFLDIFPAACSSFYSHGFISRLTSFYETAVPDLEKAVRKRNFDHKSLQDDLWKRLSHSCRKMVEMTHLLLHHTCLQPILEGDETRTSYLLQGVESAWDSVGRRKPQIQSKTSSSLLSNQGAVGGATAAAASGGFKAPEVREPEGAEGAVCPVSGAELESLLSCIRDLLPDLGEGFLLACLQEYDYNSELVINNILEDRLAPNLDKLDRAMPRPVKEELPSVLNNRSNVFDDDEFDVFRRDQVDMSRIWKGRRKGESAKELLNDKQHIEDQRARYQAYETVVDEVIIEPGDSSSAAYDLDDYDDEYDDTYDMNQVGANDLDGDTLLNRRPFTIPQVLRKGKVEEEEEGEEEDQFVQDPALLRERAEARRAAMQQRKGIRPERPSNVAGRPKGQGQTLETFLDRRKKEANKSRVSNHNRRTMADRKRNKGMIPS</sequence>
<dbReference type="PROSITE" id="PS51140">
    <property type="entry name" value="CUE"/>
    <property type="match status" value="1"/>
</dbReference>
<dbReference type="PANTHER" id="PTHR21494:SF0">
    <property type="entry name" value="ACTIVATING SIGNAL COINTEGRATOR 1 COMPLEX SUBUNIT 2"/>
    <property type="match status" value="1"/>
</dbReference>
<keyword evidence="4" id="KW-1185">Reference proteome</keyword>
<reference evidence="3" key="3">
    <citation type="submission" date="2025-09" db="UniProtKB">
        <authorList>
            <consortium name="Ensembl"/>
        </authorList>
    </citation>
    <scope>IDENTIFICATION</scope>
</reference>
<reference evidence="3" key="2">
    <citation type="submission" date="2025-08" db="UniProtKB">
        <authorList>
            <consortium name="Ensembl"/>
        </authorList>
    </citation>
    <scope>IDENTIFICATION</scope>
</reference>
<proteinExistence type="predicted"/>
<dbReference type="InterPro" id="IPR009060">
    <property type="entry name" value="UBA-like_sf"/>
</dbReference>
<name>A0AAQ5XBX1_AMPOC</name>
<dbReference type="Proteomes" id="UP001501940">
    <property type="component" value="Chromosome 6"/>
</dbReference>
<feature type="compositionally biased region" description="Basic and acidic residues" evidence="1">
    <location>
        <begin position="633"/>
        <end position="643"/>
    </location>
</feature>
<evidence type="ECO:0000256" key="1">
    <source>
        <dbReference type="SAM" id="MobiDB-lite"/>
    </source>
</evidence>